<accession>A1VW66</accession>
<keyword evidence="4" id="KW-0614">Plasmid</keyword>
<protein>
    <recommendedName>
        <fullName evidence="3">HTH deoR-type domain-containing protein</fullName>
    </recommendedName>
</protein>
<organism evidence="4 5">
    <name type="scientific">Polaromonas naphthalenivorans (strain CJ2)</name>
    <dbReference type="NCBI Taxonomy" id="365044"/>
    <lineage>
        <taxon>Bacteria</taxon>
        <taxon>Pseudomonadati</taxon>
        <taxon>Pseudomonadota</taxon>
        <taxon>Betaproteobacteria</taxon>
        <taxon>Burkholderiales</taxon>
        <taxon>Comamonadaceae</taxon>
        <taxon>Polaromonas</taxon>
    </lineage>
</organism>
<evidence type="ECO:0000313" key="4">
    <source>
        <dbReference type="EMBL" id="ABM39894.1"/>
    </source>
</evidence>
<dbReference type="Pfam" id="PF08220">
    <property type="entry name" value="HTH_DeoR"/>
    <property type="match status" value="1"/>
</dbReference>
<evidence type="ECO:0000256" key="1">
    <source>
        <dbReference type="ARBA" id="ARBA00023015"/>
    </source>
</evidence>
<dbReference type="AlphaFoldDB" id="A1VW66"/>
<evidence type="ECO:0000259" key="3">
    <source>
        <dbReference type="Pfam" id="PF08220"/>
    </source>
</evidence>
<dbReference type="KEGG" id="pna:Pnap_4829"/>
<sequence length="130" mass="14699">MKAFINRTGAHTPKYINQGDICLILSPLETQDGIQSLVEPCRCHINLTFIGLQLLQKFNLIESRTDSHRLLDLEELAGLLGRSPQTIRKDLSRKPEAVPPRLQLPGTRLLRWRLVDVTDWLALHVEGAGK</sequence>
<evidence type="ECO:0000256" key="2">
    <source>
        <dbReference type="ARBA" id="ARBA00023163"/>
    </source>
</evidence>
<keyword evidence="1" id="KW-0805">Transcription regulation</keyword>
<proteinExistence type="predicted"/>
<dbReference type="EMBL" id="CP000532">
    <property type="protein sequence ID" value="ABM39894.1"/>
    <property type="molecule type" value="Genomic_DNA"/>
</dbReference>
<keyword evidence="2" id="KW-0804">Transcription</keyword>
<feature type="domain" description="HTH deoR-type" evidence="3">
    <location>
        <begin position="66"/>
        <end position="92"/>
    </location>
</feature>
<gene>
    <name evidence="4" type="ordered locus">Pnap_4829</name>
</gene>
<name>A1VW66_POLNA</name>
<geneLocation type="plasmid" evidence="4 5">
    <name>pPNAP03</name>
</geneLocation>
<dbReference type="OrthoDB" id="6903130at2"/>
<keyword evidence="5" id="KW-1185">Reference proteome</keyword>
<dbReference type="GO" id="GO:0003700">
    <property type="term" value="F:DNA-binding transcription factor activity"/>
    <property type="evidence" value="ECO:0007669"/>
    <property type="project" value="InterPro"/>
</dbReference>
<reference evidence="5" key="1">
    <citation type="journal article" date="2009" name="Environ. Microbiol.">
        <title>The genome of Polaromonas naphthalenivorans strain CJ2, isolated from coal tar-contaminated sediment, reveals physiological and metabolic versatility and evolution through extensive horizontal gene transfer.</title>
        <authorList>
            <person name="Yagi J.M."/>
            <person name="Sims D."/>
            <person name="Brettin T."/>
            <person name="Bruce D."/>
            <person name="Madsen E.L."/>
        </authorList>
    </citation>
    <scope>NUCLEOTIDE SEQUENCE [LARGE SCALE GENOMIC DNA]</scope>
    <source>
        <strain evidence="5">CJ2</strain>
        <plasmid evidence="5">Plasmid pPNAP03</plasmid>
    </source>
</reference>
<dbReference type="HOGENOM" id="CLU_1936134_0_0_4"/>
<dbReference type="InterPro" id="IPR001034">
    <property type="entry name" value="DeoR_HTH"/>
</dbReference>
<evidence type="ECO:0000313" key="5">
    <source>
        <dbReference type="Proteomes" id="UP000000644"/>
    </source>
</evidence>
<dbReference type="Proteomes" id="UP000000644">
    <property type="component" value="Plasmid pPNAP03"/>
</dbReference>